<dbReference type="GO" id="GO:0009007">
    <property type="term" value="F:site-specific DNA-methyltransferase (adenine-specific) activity"/>
    <property type="evidence" value="ECO:0007669"/>
    <property type="project" value="UniProtKB-EC"/>
</dbReference>
<dbReference type="KEGG" id="adin:H7849_14095"/>
<evidence type="ECO:0000256" key="2">
    <source>
        <dbReference type="ARBA" id="ARBA00022603"/>
    </source>
</evidence>
<keyword evidence="10" id="KW-1185">Reference proteome</keyword>
<dbReference type="AlphaFoldDB" id="A0A7G8BCN9"/>
<feature type="domain" description="MmeI-like helicase spacer" evidence="7">
    <location>
        <begin position="197"/>
        <end position="268"/>
    </location>
</feature>
<evidence type="ECO:0000256" key="1">
    <source>
        <dbReference type="ARBA" id="ARBA00011900"/>
    </source>
</evidence>
<dbReference type="GO" id="GO:0003676">
    <property type="term" value="F:nucleic acid binding"/>
    <property type="evidence" value="ECO:0007669"/>
    <property type="project" value="InterPro"/>
</dbReference>
<name>A0A7G8BCN9_9BACT</name>
<feature type="region of interest" description="Disordered" evidence="5">
    <location>
        <begin position="945"/>
        <end position="967"/>
    </location>
</feature>
<dbReference type="EMBL" id="CP060394">
    <property type="protein sequence ID" value="QNI30309.1"/>
    <property type="molecule type" value="Genomic_DNA"/>
</dbReference>
<dbReference type="PANTHER" id="PTHR33841:SF1">
    <property type="entry name" value="DNA METHYLTRANSFERASE A"/>
    <property type="match status" value="1"/>
</dbReference>
<evidence type="ECO:0000256" key="3">
    <source>
        <dbReference type="ARBA" id="ARBA00022679"/>
    </source>
</evidence>
<sequence>MPLSVAEFVYRWKINSQSERSGAQSHFIDLCDMLGEKHPAASDSAGERYAFEKPVSRTRGGKGYADVWMRDHFAWEYKGKHKDLKKAYEQLNDYREDLGNPPLLVVCDLDRFEVHTNFTATSKRIYAFNLEDLNRNQVTATCPLPPIDVLRALFGDYSILRPERTDAQVTQDAARLFSRLAERLEIEDRSLGATRAEIAHFLMRLLFCLFADSIGLLPNRVFRNLLQSEDRFTPKRFLRKLRLLFEAMSERDGIFGEHTIKWFNGGLFDSASIIELDRADLGILYEISKNYDWSHVAPAIFGTLFERSLDPARRSLIGAHYTSEEDILLLIEPVLMHPLKQKWAEVRQRVLEALEVERAEEAARNSRQARLRADRQSEKILGAWIEELTSVSVLDPACGSGNFLYVALRRMLDLWLEATRFAAEQGISLVVPRMVSPSQLFGIETEFYAHELASIVVWIGFLQWKHEHGVLEDREPILEKLSNIEHGDAILRYDAESKPYEAEWPRADYIIGNPPYLGGNKVRQELGDQYVTDLFKVYKDRLSGFSDLVCYWFERARTELERGCTKRVGLLATQSIRGGVNRRVIQKIEETGAIFMAWSDREWRLDGAIVHFSFIAFDDGSETQRTLDGQLVVRINSNLTADADTTATVSLPENAKLWAYGSQSKGSFNITADIANKLLVSVSPFGRDYRKVVLRSFNGGQLLDGTTRWVIDFGENMSETEASLYEAPFEYVKCVVKTEREKRRERRQRTHWWLHARPSPKYRAILKTQRRYIATAATSKHRVFVWLTPDILVDHAIIVFAREDDYFLGVLQSSTHEIWSRAKGTQVREAESGFRYTPSSTFETFSFPWPPGTEPSEKKDTRVKAIADTARELVRLRDAWLNPSGVSEDELRKRTLTNLYNQRPEWLANAHRRLDEAVFAAYGWSADLTKQEILARLLILNHERSAKEQETPEEMSTQNPAIPSTAS</sequence>
<dbReference type="InterPro" id="IPR046817">
    <property type="entry name" value="MmeI_N"/>
</dbReference>
<evidence type="ECO:0000313" key="9">
    <source>
        <dbReference type="EMBL" id="QNI30309.1"/>
    </source>
</evidence>
<dbReference type="InterPro" id="IPR002052">
    <property type="entry name" value="DNA_methylase_N6_adenine_CS"/>
</dbReference>
<gene>
    <name evidence="9" type="ORF">H7849_14095</name>
</gene>
<dbReference type="Pfam" id="PF20465">
    <property type="entry name" value="MmeI_hel"/>
    <property type="match status" value="1"/>
</dbReference>
<accession>A0A7G8BCN9</accession>
<dbReference type="PROSITE" id="PS00092">
    <property type="entry name" value="N6_MTASE"/>
    <property type="match status" value="1"/>
</dbReference>
<dbReference type="Proteomes" id="UP000515312">
    <property type="component" value="Chromosome"/>
</dbReference>
<dbReference type="InterPro" id="IPR050953">
    <property type="entry name" value="N4_N6_ade-DNA_methylase"/>
</dbReference>
<dbReference type="Gene3D" id="3.40.50.150">
    <property type="entry name" value="Vaccinia Virus protein VP39"/>
    <property type="match status" value="1"/>
</dbReference>
<dbReference type="REBASE" id="441006">
    <property type="entry name" value="Asp4Y35ORF14095P"/>
</dbReference>
<feature type="compositionally biased region" description="Polar residues" evidence="5">
    <location>
        <begin position="954"/>
        <end position="967"/>
    </location>
</feature>
<evidence type="ECO:0000256" key="4">
    <source>
        <dbReference type="ARBA" id="ARBA00047942"/>
    </source>
</evidence>
<evidence type="ECO:0000259" key="8">
    <source>
        <dbReference type="Pfam" id="PF20473"/>
    </source>
</evidence>
<dbReference type="PANTHER" id="PTHR33841">
    <property type="entry name" value="DNA METHYLTRANSFERASE YEEA-RELATED"/>
    <property type="match status" value="1"/>
</dbReference>
<dbReference type="InterPro" id="IPR029063">
    <property type="entry name" value="SAM-dependent_MTases_sf"/>
</dbReference>
<feature type="domain" description="MmeI-like DNA-methyltransferase" evidence="8">
    <location>
        <begin position="376"/>
        <end position="618"/>
    </location>
</feature>
<evidence type="ECO:0000256" key="5">
    <source>
        <dbReference type="SAM" id="MobiDB-lite"/>
    </source>
</evidence>
<dbReference type="EC" id="2.1.1.72" evidence="1"/>
<dbReference type="InterPro" id="IPR046819">
    <property type="entry name" value="MmeI_hel"/>
</dbReference>
<evidence type="ECO:0000313" key="10">
    <source>
        <dbReference type="Proteomes" id="UP000515312"/>
    </source>
</evidence>
<proteinExistence type="predicted"/>
<dbReference type="GO" id="GO:0032259">
    <property type="term" value="P:methylation"/>
    <property type="evidence" value="ECO:0007669"/>
    <property type="project" value="UniProtKB-KW"/>
</dbReference>
<protein>
    <recommendedName>
        <fullName evidence="1">site-specific DNA-methyltransferase (adenine-specific)</fullName>
        <ecNumber evidence="1">2.1.1.72</ecNumber>
    </recommendedName>
</protein>
<dbReference type="InterPro" id="IPR046816">
    <property type="entry name" value="MmeI_Mtase"/>
</dbReference>
<evidence type="ECO:0000259" key="7">
    <source>
        <dbReference type="Pfam" id="PF20465"/>
    </source>
</evidence>
<dbReference type="Pfam" id="PF20473">
    <property type="entry name" value="MmeI_Mtase"/>
    <property type="match status" value="1"/>
</dbReference>
<reference evidence="9 10" key="1">
    <citation type="submission" date="2020-08" db="EMBL/GenBank/DDBJ databases">
        <title>Edaphobacter telluris sp. nov. and Acidobacterium dinghuensis sp. nov., two acidobacteria isolated from forest soil.</title>
        <authorList>
            <person name="Fu J."/>
            <person name="Qiu L."/>
        </authorList>
    </citation>
    <scope>NUCLEOTIDE SEQUENCE [LARGE SCALE GENOMIC DNA]</scope>
    <source>
        <strain evidence="9">4Y35</strain>
    </source>
</reference>
<feature type="domain" description="MmeI-like N-terminal" evidence="6">
    <location>
        <begin position="6"/>
        <end position="185"/>
    </location>
</feature>
<dbReference type="SUPFAM" id="SSF53335">
    <property type="entry name" value="S-adenosyl-L-methionine-dependent methyltransferases"/>
    <property type="match status" value="1"/>
</dbReference>
<dbReference type="RefSeq" id="WP_186740108.1">
    <property type="nucleotide sequence ID" value="NZ_CP060394.1"/>
</dbReference>
<organism evidence="9 10">
    <name type="scientific">Alloacidobacterium dinghuense</name>
    <dbReference type="NCBI Taxonomy" id="2763107"/>
    <lineage>
        <taxon>Bacteria</taxon>
        <taxon>Pseudomonadati</taxon>
        <taxon>Acidobacteriota</taxon>
        <taxon>Terriglobia</taxon>
        <taxon>Terriglobales</taxon>
        <taxon>Acidobacteriaceae</taxon>
        <taxon>Alloacidobacterium</taxon>
    </lineage>
</organism>
<dbReference type="Pfam" id="PF20464">
    <property type="entry name" value="MmeI_N"/>
    <property type="match status" value="1"/>
</dbReference>
<keyword evidence="3 9" id="KW-0808">Transferase</keyword>
<comment type="catalytic activity">
    <reaction evidence="4">
        <text>a 2'-deoxyadenosine in DNA + S-adenosyl-L-methionine = an N(6)-methyl-2'-deoxyadenosine in DNA + S-adenosyl-L-homocysteine + H(+)</text>
        <dbReference type="Rhea" id="RHEA:15197"/>
        <dbReference type="Rhea" id="RHEA-COMP:12418"/>
        <dbReference type="Rhea" id="RHEA-COMP:12419"/>
        <dbReference type="ChEBI" id="CHEBI:15378"/>
        <dbReference type="ChEBI" id="CHEBI:57856"/>
        <dbReference type="ChEBI" id="CHEBI:59789"/>
        <dbReference type="ChEBI" id="CHEBI:90615"/>
        <dbReference type="ChEBI" id="CHEBI:90616"/>
        <dbReference type="EC" id="2.1.1.72"/>
    </reaction>
</comment>
<evidence type="ECO:0000259" key="6">
    <source>
        <dbReference type="Pfam" id="PF20464"/>
    </source>
</evidence>
<keyword evidence="2 9" id="KW-0489">Methyltransferase</keyword>
<dbReference type="PRINTS" id="PR00507">
    <property type="entry name" value="N12N6MTFRASE"/>
</dbReference>